<name>A0A1G2A8J3_9BACT</name>
<evidence type="ECO:0000256" key="6">
    <source>
        <dbReference type="HAMAP-Rule" id="MF_00227"/>
    </source>
</evidence>
<keyword evidence="2 6" id="KW-0540">Nuclease</keyword>
<dbReference type="GO" id="GO:0001682">
    <property type="term" value="P:tRNA 5'-leader removal"/>
    <property type="evidence" value="ECO:0007669"/>
    <property type="project" value="UniProtKB-UniRule"/>
</dbReference>
<keyword evidence="1 6" id="KW-0819">tRNA processing</keyword>
<dbReference type="InterPro" id="IPR014721">
    <property type="entry name" value="Ribsml_uS5_D2-typ_fold_subgr"/>
</dbReference>
<evidence type="ECO:0000256" key="3">
    <source>
        <dbReference type="ARBA" id="ARBA00022759"/>
    </source>
</evidence>
<dbReference type="Pfam" id="PF00825">
    <property type="entry name" value="Ribonuclease_P"/>
    <property type="match status" value="1"/>
</dbReference>
<evidence type="ECO:0000256" key="4">
    <source>
        <dbReference type="ARBA" id="ARBA00022801"/>
    </source>
</evidence>
<dbReference type="PANTHER" id="PTHR33992">
    <property type="entry name" value="RIBONUCLEASE P PROTEIN COMPONENT"/>
    <property type="match status" value="1"/>
</dbReference>
<dbReference type="GO" id="GO:0000049">
    <property type="term" value="F:tRNA binding"/>
    <property type="evidence" value="ECO:0007669"/>
    <property type="project" value="UniProtKB-UniRule"/>
</dbReference>
<evidence type="ECO:0000256" key="2">
    <source>
        <dbReference type="ARBA" id="ARBA00022722"/>
    </source>
</evidence>
<evidence type="ECO:0000313" key="9">
    <source>
        <dbReference type="Proteomes" id="UP000178315"/>
    </source>
</evidence>
<reference evidence="8 9" key="1">
    <citation type="journal article" date="2016" name="Nat. Commun.">
        <title>Thousands of microbial genomes shed light on interconnected biogeochemical processes in an aquifer system.</title>
        <authorList>
            <person name="Anantharaman K."/>
            <person name="Brown C.T."/>
            <person name="Hug L.A."/>
            <person name="Sharon I."/>
            <person name="Castelle C.J."/>
            <person name="Probst A.J."/>
            <person name="Thomas B.C."/>
            <person name="Singh A."/>
            <person name="Wilkins M.J."/>
            <person name="Karaoz U."/>
            <person name="Brodie E.L."/>
            <person name="Williams K.H."/>
            <person name="Hubbard S.S."/>
            <person name="Banfield J.F."/>
        </authorList>
    </citation>
    <scope>NUCLEOTIDE SEQUENCE [LARGE SCALE GENOMIC DNA]</scope>
</reference>
<gene>
    <name evidence="6" type="primary">rnpA</name>
    <name evidence="8" type="ORF">A3H61_03705</name>
</gene>
<dbReference type="GO" id="GO:0030677">
    <property type="term" value="C:ribonuclease P complex"/>
    <property type="evidence" value="ECO:0007669"/>
    <property type="project" value="TreeGrafter"/>
</dbReference>
<accession>A0A1G2A8J3</accession>
<dbReference type="EMBL" id="MHJU01000036">
    <property type="protein sequence ID" value="OGY72397.1"/>
    <property type="molecule type" value="Genomic_DNA"/>
</dbReference>
<dbReference type="GO" id="GO:0004526">
    <property type="term" value="F:ribonuclease P activity"/>
    <property type="evidence" value="ECO:0007669"/>
    <property type="project" value="UniProtKB-UniRule"/>
</dbReference>
<dbReference type="GO" id="GO:0042781">
    <property type="term" value="F:3'-tRNA processing endoribonuclease activity"/>
    <property type="evidence" value="ECO:0007669"/>
    <property type="project" value="TreeGrafter"/>
</dbReference>
<dbReference type="HAMAP" id="MF_00227">
    <property type="entry name" value="RNase_P"/>
    <property type="match status" value="1"/>
</dbReference>
<keyword evidence="3 6" id="KW-0255">Endonuclease</keyword>
<comment type="caution">
    <text evidence="8">The sequence shown here is derived from an EMBL/GenBank/DDBJ whole genome shotgun (WGS) entry which is preliminary data.</text>
</comment>
<organism evidence="8 9">
    <name type="scientific">Candidatus Jacksonbacteria bacterium RIFCSPLOWO2_02_FULL_44_20</name>
    <dbReference type="NCBI Taxonomy" id="1798460"/>
    <lineage>
        <taxon>Bacteria</taxon>
        <taxon>Candidatus Jacksoniibacteriota</taxon>
    </lineage>
</organism>
<dbReference type="NCBIfam" id="TIGR00188">
    <property type="entry name" value="rnpA"/>
    <property type="match status" value="1"/>
</dbReference>
<evidence type="ECO:0000256" key="1">
    <source>
        <dbReference type="ARBA" id="ARBA00022694"/>
    </source>
</evidence>
<dbReference type="SUPFAM" id="SSF54211">
    <property type="entry name" value="Ribosomal protein S5 domain 2-like"/>
    <property type="match status" value="1"/>
</dbReference>
<comment type="catalytic activity">
    <reaction evidence="6">
        <text>Endonucleolytic cleavage of RNA, removing 5'-extranucleotides from tRNA precursor.</text>
        <dbReference type="EC" id="3.1.26.5"/>
    </reaction>
</comment>
<sequence>MLPKPNRLSEEYDFRRVIAKGRAFFIRECGIKILRNYKNQPTRIGIVVPKKITKTIVKRNKIKRQARHIFLKFLPFLAQGYDIVLLVRESFIDLEFEEKEKKIGYLLTKTKILARQ</sequence>
<dbReference type="InterPro" id="IPR000100">
    <property type="entry name" value="RNase_P"/>
</dbReference>
<protein>
    <recommendedName>
        <fullName evidence="6 7">Ribonuclease P protein component</fullName>
        <shortName evidence="6">RNase P protein</shortName>
        <shortName evidence="6">RNaseP protein</shortName>
        <ecNumber evidence="6 7">3.1.26.5</ecNumber>
    </recommendedName>
    <alternativeName>
        <fullName evidence="6">Protein C5</fullName>
    </alternativeName>
</protein>
<keyword evidence="5 6" id="KW-0694">RNA-binding</keyword>
<evidence type="ECO:0000256" key="5">
    <source>
        <dbReference type="ARBA" id="ARBA00022884"/>
    </source>
</evidence>
<dbReference type="AlphaFoldDB" id="A0A1G2A8J3"/>
<dbReference type="Proteomes" id="UP000178315">
    <property type="component" value="Unassembled WGS sequence"/>
</dbReference>
<comment type="similarity">
    <text evidence="6">Belongs to the RnpA family.</text>
</comment>
<comment type="subunit">
    <text evidence="6">Consists of a catalytic RNA component (M1 or rnpB) and a protein subunit.</text>
</comment>
<evidence type="ECO:0000256" key="7">
    <source>
        <dbReference type="NCBIfam" id="TIGR00188"/>
    </source>
</evidence>
<dbReference type="PANTHER" id="PTHR33992:SF1">
    <property type="entry name" value="RIBONUCLEASE P PROTEIN COMPONENT"/>
    <property type="match status" value="1"/>
</dbReference>
<proteinExistence type="inferred from homology"/>
<comment type="function">
    <text evidence="6">RNaseP catalyzes the removal of the 5'-leader sequence from pre-tRNA to produce the mature 5'-terminus. It can also cleave other RNA substrates such as 4.5S RNA. The protein component plays an auxiliary but essential role in vivo by binding to the 5'-leader sequence and broadening the substrate specificity of the ribozyme.</text>
</comment>
<dbReference type="Gene3D" id="3.30.230.10">
    <property type="match status" value="1"/>
</dbReference>
<dbReference type="EC" id="3.1.26.5" evidence="6 7"/>
<dbReference type="InterPro" id="IPR020568">
    <property type="entry name" value="Ribosomal_Su5_D2-typ_SF"/>
</dbReference>
<evidence type="ECO:0000313" key="8">
    <source>
        <dbReference type="EMBL" id="OGY72397.1"/>
    </source>
</evidence>
<keyword evidence="4 6" id="KW-0378">Hydrolase</keyword>